<keyword evidence="1" id="KW-0677">Repeat</keyword>
<feature type="compositionally biased region" description="Polar residues" evidence="3">
    <location>
        <begin position="124"/>
        <end position="133"/>
    </location>
</feature>
<evidence type="ECO:0000256" key="3">
    <source>
        <dbReference type="SAM" id="MobiDB-lite"/>
    </source>
</evidence>
<reference evidence="4 5" key="2">
    <citation type="journal article" date="2008" name="Nature">
        <title>The Phaeodactylum genome reveals the evolutionary history of diatom genomes.</title>
        <authorList>
            <person name="Bowler C."/>
            <person name="Allen A.E."/>
            <person name="Badger J.H."/>
            <person name="Grimwood J."/>
            <person name="Jabbari K."/>
            <person name="Kuo A."/>
            <person name="Maheswari U."/>
            <person name="Martens C."/>
            <person name="Maumus F."/>
            <person name="Otillar R.P."/>
            <person name="Rayko E."/>
            <person name="Salamov A."/>
            <person name="Vandepoele K."/>
            <person name="Beszteri B."/>
            <person name="Gruber A."/>
            <person name="Heijde M."/>
            <person name="Katinka M."/>
            <person name="Mock T."/>
            <person name="Valentin K."/>
            <person name="Verret F."/>
            <person name="Berges J.A."/>
            <person name="Brownlee C."/>
            <person name="Cadoret J.P."/>
            <person name="Chiovitti A."/>
            <person name="Choi C.J."/>
            <person name="Coesel S."/>
            <person name="De Martino A."/>
            <person name="Detter J.C."/>
            <person name="Durkin C."/>
            <person name="Falciatore A."/>
            <person name="Fournet J."/>
            <person name="Haruta M."/>
            <person name="Huysman M.J."/>
            <person name="Jenkins B.D."/>
            <person name="Jiroutova K."/>
            <person name="Jorgensen R.E."/>
            <person name="Joubert Y."/>
            <person name="Kaplan A."/>
            <person name="Kroger N."/>
            <person name="Kroth P.G."/>
            <person name="La Roche J."/>
            <person name="Lindquist E."/>
            <person name="Lommer M."/>
            <person name="Martin-Jezequel V."/>
            <person name="Lopez P.J."/>
            <person name="Lucas S."/>
            <person name="Mangogna M."/>
            <person name="McGinnis K."/>
            <person name="Medlin L.K."/>
            <person name="Montsant A."/>
            <person name="Oudot-Le Secq M.P."/>
            <person name="Napoli C."/>
            <person name="Obornik M."/>
            <person name="Parker M.S."/>
            <person name="Petit J.L."/>
            <person name="Porcel B.M."/>
            <person name="Poulsen N."/>
            <person name="Robison M."/>
            <person name="Rychlewski L."/>
            <person name="Rynearson T.A."/>
            <person name="Schmutz J."/>
            <person name="Shapiro H."/>
            <person name="Siaut M."/>
            <person name="Stanley M."/>
            <person name="Sussman M.R."/>
            <person name="Taylor A.R."/>
            <person name="Vardi A."/>
            <person name="von Dassow P."/>
            <person name="Vyverman W."/>
            <person name="Willis A."/>
            <person name="Wyrwicz L.S."/>
            <person name="Rokhsar D.S."/>
            <person name="Weissenbach J."/>
            <person name="Armbrust E.V."/>
            <person name="Green B.R."/>
            <person name="Van de Peer Y."/>
            <person name="Grigoriev I.V."/>
        </authorList>
    </citation>
    <scope>NUCLEOTIDE SEQUENCE [LARGE SCALE GENOMIC DNA]</scope>
    <source>
        <strain evidence="4 5">CCMP1335</strain>
    </source>
</reference>
<feature type="region of interest" description="Disordered" evidence="3">
    <location>
        <begin position="83"/>
        <end position="135"/>
    </location>
</feature>
<dbReference type="KEGG" id="tps:THAPSDRAFT_11998"/>
<dbReference type="AlphaFoldDB" id="B8CG62"/>
<dbReference type="GeneID" id="7442710"/>
<dbReference type="InterPro" id="IPR052201">
    <property type="entry name" value="LRR-containing_regulator"/>
</dbReference>
<feature type="compositionally biased region" description="Basic and acidic residues" evidence="3">
    <location>
        <begin position="196"/>
        <end position="205"/>
    </location>
</feature>
<evidence type="ECO:0000256" key="1">
    <source>
        <dbReference type="ARBA" id="ARBA00022737"/>
    </source>
</evidence>
<feature type="region of interest" description="Disordered" evidence="3">
    <location>
        <begin position="568"/>
        <end position="639"/>
    </location>
</feature>
<dbReference type="PaxDb" id="35128-Thaps11998"/>
<accession>B8CG62</accession>
<dbReference type="EMBL" id="CM000654">
    <property type="protein sequence ID" value="EED87434.1"/>
    <property type="molecule type" value="Genomic_DNA"/>
</dbReference>
<dbReference type="PANTHER" id="PTHR24111:SF0">
    <property type="entry name" value="LEUCINE-RICH REPEAT-CONTAINING PROTEIN"/>
    <property type="match status" value="1"/>
</dbReference>
<keyword evidence="5" id="KW-1185">Reference proteome</keyword>
<evidence type="ECO:0000313" key="4">
    <source>
        <dbReference type="EMBL" id="EED87434.1"/>
    </source>
</evidence>
<sequence length="716" mass="78759">MSPSASPNPNAAIYDPQAKCIRFPTSPNGVERIDGSIVQIVGNNNSSCSSDFLSDSKHPPRMLLGEVMEITIMDERMGALDVDSTLSQHPAQQTQQRKPPISTCNTNTKLTQEQLHQKQHTLHSTHNSQSQSLIHRHHNDRQALIANTIFNQEEKAYITMQMEQMHHEELVELQERQMEEMEALMNLVFQCVDGGDDKGERHQQEENTTSTERCDTNAEEQVASSNATPLATKPAPPKKSTAELVSELRREEIQTAMKDKTMSREEKQKKLAEIKARYSALRATAVEPPARAATTPTITGVVATPKRTAGLWNEATVATVAVNRVARKYHPSPPIAPSDVEATLPKPSASRTFARWNKAAVFSATATAIGSGHPKEEKEAPQVSKPPQKINYQKMDLIVQQLKLNDPTLTSLVLDGRNNITADDWKALFQSLEENSQLQYLSIDNCRLTDEVSVSLVLALVENETITSINLGNNQGLTDDTGKGLVKVLKRSNHVIKQLDVTGTKISAKVQMKLQTYLDDRDENVQFERLQEARKLRIERLLSFSASDTVEQPSEESVDEDAEVMHGSKMVGSGKSPSKKSSKAAIGSASTVSHASGGSRSSRTGSKGSRKPNRRSSLTNSVTSNESGPLKASIKRPAKANKDVYRSVALQMASLGADVATGVGSTANQMKELRKMRGECEHCGQKCFEKRMFKTTPLTIPNAVFEGRCLKCKPMS</sequence>
<feature type="region of interest" description="Disordered" evidence="3">
    <location>
        <begin position="196"/>
        <end position="244"/>
    </location>
</feature>
<dbReference type="RefSeq" id="XP_002295130.1">
    <property type="nucleotide sequence ID" value="XM_002295094.1"/>
</dbReference>
<evidence type="ECO:0000313" key="5">
    <source>
        <dbReference type="Proteomes" id="UP000001449"/>
    </source>
</evidence>
<feature type="coiled-coil region" evidence="2">
    <location>
        <begin position="257"/>
        <end position="284"/>
    </location>
</feature>
<feature type="compositionally biased region" description="Polar residues" evidence="3">
    <location>
        <begin position="615"/>
        <end position="627"/>
    </location>
</feature>
<reference evidence="4 5" key="1">
    <citation type="journal article" date="2004" name="Science">
        <title>The genome of the diatom Thalassiosira pseudonana: ecology, evolution, and metabolism.</title>
        <authorList>
            <person name="Armbrust E.V."/>
            <person name="Berges J.A."/>
            <person name="Bowler C."/>
            <person name="Green B.R."/>
            <person name="Martinez D."/>
            <person name="Putnam N.H."/>
            <person name="Zhou S."/>
            <person name="Allen A.E."/>
            <person name="Apt K.E."/>
            <person name="Bechner M."/>
            <person name="Brzezinski M.A."/>
            <person name="Chaal B.K."/>
            <person name="Chiovitti A."/>
            <person name="Davis A.K."/>
            <person name="Demarest M.S."/>
            <person name="Detter J.C."/>
            <person name="Glavina T."/>
            <person name="Goodstein D."/>
            <person name="Hadi M.Z."/>
            <person name="Hellsten U."/>
            <person name="Hildebrand M."/>
            <person name="Jenkins B.D."/>
            <person name="Jurka J."/>
            <person name="Kapitonov V.V."/>
            <person name="Kroger N."/>
            <person name="Lau W.W."/>
            <person name="Lane T.W."/>
            <person name="Larimer F.W."/>
            <person name="Lippmeier J.C."/>
            <person name="Lucas S."/>
            <person name="Medina M."/>
            <person name="Montsant A."/>
            <person name="Obornik M."/>
            <person name="Parker M.S."/>
            <person name="Palenik B."/>
            <person name="Pazour G.J."/>
            <person name="Richardson P.M."/>
            <person name="Rynearson T.A."/>
            <person name="Saito M.A."/>
            <person name="Schwartz D.C."/>
            <person name="Thamatrakoln K."/>
            <person name="Valentin K."/>
            <person name="Vardi A."/>
            <person name="Wilkerson F.P."/>
            <person name="Rokhsar D.S."/>
        </authorList>
    </citation>
    <scope>NUCLEOTIDE SEQUENCE [LARGE SCALE GENOMIC DNA]</scope>
    <source>
        <strain evidence="4 5">CCMP1335</strain>
    </source>
</reference>
<evidence type="ECO:0000256" key="2">
    <source>
        <dbReference type="SAM" id="Coils"/>
    </source>
</evidence>
<dbReference type="SUPFAM" id="SSF52047">
    <property type="entry name" value="RNI-like"/>
    <property type="match status" value="1"/>
</dbReference>
<dbReference type="InParanoid" id="B8CG62"/>
<organism evidence="4 5">
    <name type="scientific">Thalassiosira pseudonana</name>
    <name type="common">Marine diatom</name>
    <name type="synonym">Cyclotella nana</name>
    <dbReference type="NCBI Taxonomy" id="35128"/>
    <lineage>
        <taxon>Eukaryota</taxon>
        <taxon>Sar</taxon>
        <taxon>Stramenopiles</taxon>
        <taxon>Ochrophyta</taxon>
        <taxon>Bacillariophyta</taxon>
        <taxon>Coscinodiscophyceae</taxon>
        <taxon>Thalassiosirophycidae</taxon>
        <taxon>Thalassiosirales</taxon>
        <taxon>Thalassiosiraceae</taxon>
        <taxon>Thalassiosira</taxon>
    </lineage>
</organism>
<feature type="compositionally biased region" description="Low complexity" evidence="3">
    <location>
        <begin position="583"/>
        <end position="607"/>
    </location>
</feature>
<dbReference type="PANTHER" id="PTHR24111">
    <property type="entry name" value="LEUCINE-RICH REPEAT-CONTAINING PROTEIN 34"/>
    <property type="match status" value="1"/>
</dbReference>
<gene>
    <name evidence="4" type="ORF">THAPSDRAFT_11998</name>
</gene>
<feature type="compositionally biased region" description="Polar residues" evidence="3">
    <location>
        <begin position="84"/>
        <end position="114"/>
    </location>
</feature>
<keyword evidence="2" id="KW-0175">Coiled coil</keyword>
<dbReference type="STRING" id="35128.B8CG62"/>
<name>B8CG62_THAPS</name>
<protein>
    <submittedName>
        <fullName evidence="4">Uncharacterized protein</fullName>
    </submittedName>
</protein>
<dbReference type="eggNOG" id="ENOG502TAZQ">
    <property type="taxonomic scope" value="Eukaryota"/>
</dbReference>
<proteinExistence type="predicted"/>
<dbReference type="OMA" id="TIMDERM"/>
<dbReference type="Proteomes" id="UP000001449">
    <property type="component" value="Chromosome 23"/>
</dbReference>
<dbReference type="Gene3D" id="3.80.10.10">
    <property type="entry name" value="Ribonuclease Inhibitor"/>
    <property type="match status" value="1"/>
</dbReference>
<dbReference type="HOGENOM" id="CLU_386142_0_0_1"/>
<dbReference type="InterPro" id="IPR032675">
    <property type="entry name" value="LRR_dom_sf"/>
</dbReference>